<dbReference type="GO" id="GO:0006508">
    <property type="term" value="P:proteolysis"/>
    <property type="evidence" value="ECO:0007669"/>
    <property type="project" value="UniProtKB-KW"/>
</dbReference>
<evidence type="ECO:0000256" key="3">
    <source>
        <dbReference type="ARBA" id="ARBA00022670"/>
    </source>
</evidence>
<comment type="caution">
    <text evidence="9">The sequence shown here is derived from an EMBL/GenBank/DDBJ whole genome shotgun (WGS) entry which is preliminary data.</text>
</comment>
<dbReference type="GeneID" id="93165340"/>
<evidence type="ECO:0000256" key="6">
    <source>
        <dbReference type="ARBA" id="ARBA00022833"/>
    </source>
</evidence>
<keyword evidence="3" id="KW-0645">Protease</keyword>
<keyword evidence="4" id="KW-0479">Metal-binding</keyword>
<dbReference type="Gene3D" id="3.30.70.360">
    <property type="match status" value="2"/>
</dbReference>
<evidence type="ECO:0000256" key="7">
    <source>
        <dbReference type="ARBA" id="ARBA00022997"/>
    </source>
</evidence>
<evidence type="ECO:0000256" key="4">
    <source>
        <dbReference type="ARBA" id="ARBA00022723"/>
    </source>
</evidence>
<gene>
    <name evidence="9" type="ORF">HMPREF9470_00980</name>
</gene>
<dbReference type="PATRIC" id="fig|742734.4.peg.1040"/>
<evidence type="ECO:0000256" key="1">
    <source>
        <dbReference type="ARBA" id="ARBA00001947"/>
    </source>
</evidence>
<keyword evidence="7" id="KW-0224">Dipeptidase</keyword>
<dbReference type="Pfam" id="PF01546">
    <property type="entry name" value="Peptidase_M20"/>
    <property type="match status" value="1"/>
</dbReference>
<proteinExistence type="inferred from homology"/>
<dbReference type="EMBL" id="ADLK01000006">
    <property type="protein sequence ID" value="KMW23189.1"/>
    <property type="molecule type" value="Genomic_DNA"/>
</dbReference>
<keyword evidence="8" id="KW-0482">Metalloprotease</keyword>
<dbReference type="InterPro" id="IPR050072">
    <property type="entry name" value="Peptidase_M20A"/>
</dbReference>
<dbReference type="RefSeq" id="WP_007867124.1">
    <property type="nucleotide sequence ID" value="NZ_KQ235876.1"/>
</dbReference>
<accession>A0A0J9CF24</accession>
<evidence type="ECO:0000313" key="10">
    <source>
        <dbReference type="Proteomes" id="UP000037392"/>
    </source>
</evidence>
<dbReference type="Proteomes" id="UP000037392">
    <property type="component" value="Unassembled WGS sequence"/>
</dbReference>
<organism evidence="9 10">
    <name type="scientific">[Clostridium] citroniae WAL-19142</name>
    <dbReference type="NCBI Taxonomy" id="742734"/>
    <lineage>
        <taxon>Bacteria</taxon>
        <taxon>Bacillati</taxon>
        <taxon>Bacillota</taxon>
        <taxon>Clostridia</taxon>
        <taxon>Lachnospirales</taxon>
        <taxon>Lachnospiraceae</taxon>
        <taxon>Enterocloster</taxon>
    </lineage>
</organism>
<dbReference type="GO" id="GO:0006526">
    <property type="term" value="P:L-arginine biosynthetic process"/>
    <property type="evidence" value="ECO:0007669"/>
    <property type="project" value="TreeGrafter"/>
</dbReference>
<reference evidence="9 10" key="1">
    <citation type="submission" date="2011-04" db="EMBL/GenBank/DDBJ databases">
        <title>The Genome Sequence of Clostridium citroniae WAL-19142.</title>
        <authorList>
            <consortium name="The Broad Institute Genome Sequencing Platform"/>
            <person name="Earl A."/>
            <person name="Ward D."/>
            <person name="Feldgarden M."/>
            <person name="Gevers D."/>
            <person name="Warren Y.A."/>
            <person name="Tyrrell K.L."/>
            <person name="Citron D.M."/>
            <person name="Goldstein E.J."/>
            <person name="Daigneault M."/>
            <person name="Allen-Vercoe E."/>
            <person name="Young S.K."/>
            <person name="Zeng Q."/>
            <person name="Gargeya S."/>
            <person name="Fitzgerald M."/>
            <person name="Haas B."/>
            <person name="Abouelleil A."/>
            <person name="Alvarado L."/>
            <person name="Arachchi H.M."/>
            <person name="Berlin A."/>
            <person name="Brown A."/>
            <person name="Chapman S.B."/>
            <person name="Chen Z."/>
            <person name="Dunbar C."/>
            <person name="Freedman E."/>
            <person name="Gearin G."/>
            <person name="Gellesch M."/>
            <person name="Goldberg J."/>
            <person name="Griggs A."/>
            <person name="Gujja S."/>
            <person name="Heilman E.R."/>
            <person name="Heiman D."/>
            <person name="Howarth C."/>
            <person name="Larson L."/>
            <person name="Lui A."/>
            <person name="MacDonald P.J."/>
            <person name="Mehta T."/>
            <person name="Montmayeur A."/>
            <person name="Murphy C."/>
            <person name="Neiman D."/>
            <person name="Pearson M."/>
            <person name="Priest M."/>
            <person name="Roberts A."/>
            <person name="Saif S."/>
            <person name="Shea T."/>
            <person name="Shenoy N."/>
            <person name="Sisk P."/>
            <person name="Stolte C."/>
            <person name="Sykes S."/>
            <person name="White J."/>
            <person name="Yandava C."/>
            <person name="Wortman J."/>
            <person name="Nusbaum C."/>
            <person name="Birren B."/>
        </authorList>
    </citation>
    <scope>NUCLEOTIDE SEQUENCE [LARGE SCALE GENOMIC DNA]</scope>
    <source>
        <strain evidence="9 10">WAL-19142</strain>
    </source>
</reference>
<comment type="cofactor">
    <cofactor evidence="1">
        <name>Zn(2+)</name>
        <dbReference type="ChEBI" id="CHEBI:29105"/>
    </cofactor>
</comment>
<protein>
    <recommendedName>
        <fullName evidence="11">Peptidase M20 dimerisation domain-containing protein</fullName>
    </recommendedName>
</protein>
<keyword evidence="5" id="KW-0378">Hydrolase</keyword>
<dbReference type="GO" id="GO:0016805">
    <property type="term" value="F:dipeptidase activity"/>
    <property type="evidence" value="ECO:0007669"/>
    <property type="project" value="UniProtKB-KW"/>
</dbReference>
<evidence type="ECO:0000313" key="9">
    <source>
        <dbReference type="EMBL" id="KMW23189.1"/>
    </source>
</evidence>
<dbReference type="SUPFAM" id="SSF55031">
    <property type="entry name" value="Bacterial exopeptidase dimerisation domain"/>
    <property type="match status" value="1"/>
</dbReference>
<keyword evidence="6" id="KW-0862">Zinc</keyword>
<dbReference type="NCBIfam" id="TIGR01887">
    <property type="entry name" value="dipeptidaselike"/>
    <property type="match status" value="1"/>
</dbReference>
<dbReference type="SUPFAM" id="SSF53187">
    <property type="entry name" value="Zn-dependent exopeptidases"/>
    <property type="match status" value="1"/>
</dbReference>
<evidence type="ECO:0000256" key="8">
    <source>
        <dbReference type="ARBA" id="ARBA00023049"/>
    </source>
</evidence>
<dbReference type="OrthoDB" id="9761532at2"/>
<dbReference type="GO" id="GO:0008270">
    <property type="term" value="F:zinc ion binding"/>
    <property type="evidence" value="ECO:0007669"/>
    <property type="project" value="InterPro"/>
</dbReference>
<dbReference type="GO" id="GO:0008237">
    <property type="term" value="F:metallopeptidase activity"/>
    <property type="evidence" value="ECO:0007669"/>
    <property type="project" value="UniProtKB-KW"/>
</dbReference>
<dbReference type="InterPro" id="IPR002933">
    <property type="entry name" value="Peptidase_M20"/>
</dbReference>
<comment type="similarity">
    <text evidence="2">Belongs to the peptidase M20A family.</text>
</comment>
<dbReference type="PANTHER" id="PTHR43808:SF31">
    <property type="entry name" value="N-ACETYL-L-CITRULLINE DEACETYLASE"/>
    <property type="match status" value="1"/>
</dbReference>
<sequence>MTEQELLLKADEFIEANMEDIIRDIKAVVDIPSVKSEAKEGAPFGVEVRRALGKALEIGERMGFKTVNCGDYLGYAELVGEKEEYIGTIAHLDVVPAGNGWNTDPYDMVVKDGYLMGRGVVDNKGPLILTYYMGKFFKDLGTTLPYSLRMMAGCDEESGMEDVEYYIRHYEEPVFLFTPDSEFPLCNGEKGCLCGNFTSLPFKDGAIVDFGGGMAHNAVADQAYAVIRAGLEQCPKAERITVTPADEGVRIDAAGIGGHASHAEGTINAIGLIADYLLEHDLVTEEEKRFLKVVSLLCEDYQGHGLGIQCDDGIFPPLSIIGGMIRMEDGVLKQNFDSRYPTNTTGGELVKKLSELCAQYGVTVTDVEDSVPFYIGVDKPEIKACLDAGNEIRGVDGKPFTMGGGTYARHFKNAISFGTEIPAEPLPGFVGKIHTFDEGIGIDRLKMSLKIYILALYRLMQIEF</sequence>
<name>A0A0J9CF24_9FIRM</name>
<evidence type="ECO:0000256" key="2">
    <source>
        <dbReference type="ARBA" id="ARBA00006247"/>
    </source>
</evidence>
<dbReference type="PANTHER" id="PTHR43808">
    <property type="entry name" value="ACETYLORNITHINE DEACETYLASE"/>
    <property type="match status" value="1"/>
</dbReference>
<dbReference type="InterPro" id="IPR036264">
    <property type="entry name" value="Bact_exopeptidase_dim_dom"/>
</dbReference>
<dbReference type="Gene3D" id="3.40.630.10">
    <property type="entry name" value="Zn peptidases"/>
    <property type="match status" value="1"/>
</dbReference>
<dbReference type="AlphaFoldDB" id="A0A0J9CF24"/>
<dbReference type="InterPro" id="IPR010964">
    <property type="entry name" value="M20A_pepV-rel"/>
</dbReference>
<evidence type="ECO:0008006" key="11">
    <source>
        <dbReference type="Google" id="ProtNLM"/>
    </source>
</evidence>
<evidence type="ECO:0000256" key="5">
    <source>
        <dbReference type="ARBA" id="ARBA00022801"/>
    </source>
</evidence>
<dbReference type="GO" id="GO:0008777">
    <property type="term" value="F:acetylornithine deacetylase activity"/>
    <property type="evidence" value="ECO:0007669"/>
    <property type="project" value="TreeGrafter"/>
</dbReference>